<comment type="similarity">
    <text evidence="1">Belongs to the outer membrane factor (OMF) (TC 1.B.17) family.</text>
</comment>
<reference evidence="3 4" key="1">
    <citation type="submission" date="2017-08" db="EMBL/GenBank/DDBJ databases">
        <title>Complete genome sequence of Mucilaginibacter sp. strain BJC16-A31.</title>
        <authorList>
            <consortium name="Henan University of Science and Technology"/>
            <person name="You X."/>
        </authorList>
    </citation>
    <scope>NUCLEOTIDE SEQUENCE [LARGE SCALE GENOMIC DNA]</scope>
    <source>
        <strain evidence="3 4">BJC16-A31</strain>
    </source>
</reference>
<gene>
    <name evidence="3" type="ORF">MuYL_1965</name>
</gene>
<dbReference type="Gene3D" id="1.20.1600.10">
    <property type="entry name" value="Outer membrane efflux proteins (OEP)"/>
    <property type="match status" value="1"/>
</dbReference>
<protein>
    <submittedName>
        <fullName evidence="3">Outer membrane efflux protein</fullName>
    </submittedName>
</protein>
<dbReference type="Pfam" id="PF02321">
    <property type="entry name" value="OEP"/>
    <property type="match status" value="1"/>
</dbReference>
<dbReference type="GO" id="GO:0015562">
    <property type="term" value="F:efflux transmembrane transporter activity"/>
    <property type="evidence" value="ECO:0007669"/>
    <property type="project" value="InterPro"/>
</dbReference>
<name>A0A223NWE1_9SPHI</name>
<sequence>MNNKLKIICLSLLISISASNLYAQESLFKDLSYPYLEKLIAAAKKNYPEIKVKQKQVEIARSTFHQASFSWLEAFSASYIYSPQSSINITQPTIFKGYQLVASVSLGSLFERPYTIHNAREAVKIAEFQQEEYSLTLEAQIKRSYFAYLAAQADLRNKVTAVTNAETATKNLKYTFEKGETPFITYNESLNNLYNQNSFRIQAELNVFTAKTNLEELIGDKLESIK</sequence>
<dbReference type="InterPro" id="IPR003423">
    <property type="entry name" value="OMP_efflux"/>
</dbReference>
<dbReference type="Proteomes" id="UP000215002">
    <property type="component" value="Chromosome"/>
</dbReference>
<dbReference type="SUPFAM" id="SSF56954">
    <property type="entry name" value="Outer membrane efflux proteins (OEP)"/>
    <property type="match status" value="1"/>
</dbReference>
<dbReference type="EMBL" id="CP022743">
    <property type="protein sequence ID" value="ASU33861.1"/>
    <property type="molecule type" value="Genomic_DNA"/>
</dbReference>
<organism evidence="3 4">
    <name type="scientific">Mucilaginibacter xinganensis</name>
    <dbReference type="NCBI Taxonomy" id="1234841"/>
    <lineage>
        <taxon>Bacteria</taxon>
        <taxon>Pseudomonadati</taxon>
        <taxon>Bacteroidota</taxon>
        <taxon>Sphingobacteriia</taxon>
        <taxon>Sphingobacteriales</taxon>
        <taxon>Sphingobacteriaceae</taxon>
        <taxon>Mucilaginibacter</taxon>
    </lineage>
</organism>
<feature type="signal peptide" evidence="2">
    <location>
        <begin position="1"/>
        <end position="23"/>
    </location>
</feature>
<accession>A0A223NWE1</accession>
<dbReference type="KEGG" id="muc:MuYL_1965"/>
<evidence type="ECO:0000256" key="2">
    <source>
        <dbReference type="SAM" id="SignalP"/>
    </source>
</evidence>
<feature type="chain" id="PRO_5012262523" evidence="2">
    <location>
        <begin position="24"/>
        <end position="226"/>
    </location>
</feature>
<evidence type="ECO:0000313" key="4">
    <source>
        <dbReference type="Proteomes" id="UP000215002"/>
    </source>
</evidence>
<proteinExistence type="inferred from homology"/>
<dbReference type="AlphaFoldDB" id="A0A223NWE1"/>
<keyword evidence="4" id="KW-1185">Reference proteome</keyword>
<dbReference type="OrthoDB" id="793488at2"/>
<evidence type="ECO:0000313" key="3">
    <source>
        <dbReference type="EMBL" id="ASU33861.1"/>
    </source>
</evidence>
<dbReference type="RefSeq" id="WP_157740717.1">
    <property type="nucleotide sequence ID" value="NZ_CP022743.1"/>
</dbReference>
<keyword evidence="2" id="KW-0732">Signal</keyword>
<evidence type="ECO:0000256" key="1">
    <source>
        <dbReference type="ARBA" id="ARBA00007613"/>
    </source>
</evidence>